<keyword evidence="6" id="KW-1185">Reference proteome</keyword>
<evidence type="ECO:0000256" key="3">
    <source>
        <dbReference type="ARBA" id="ARBA00023163"/>
    </source>
</evidence>
<dbReference type="CDD" id="cd00090">
    <property type="entry name" value="HTH_ARSR"/>
    <property type="match status" value="1"/>
</dbReference>
<dbReference type="Proteomes" id="UP000295136">
    <property type="component" value="Unassembled WGS sequence"/>
</dbReference>
<sequence length="195" mass="22240">MPADKNHRVKDIDTLKALGHPLRIKLYRALFMAGTATASQLADKVDEAVSLVSYHLRKLSAHGVIEEAEPGSGDGRERWWRPVSTTLSTRDEDWRDAPERAAVHTAVSRVYARQWSEMYQEYLDLKETWSDEWRGASFSSEFLFTLTAGELQEFGRDLDELAAKWRERGTTAREAGETQGRENVVLHVNGFPFRT</sequence>
<protein>
    <submittedName>
        <fullName evidence="5">ArsR family transcriptional regulator</fullName>
    </submittedName>
</protein>
<keyword evidence="3" id="KW-0804">Transcription</keyword>
<dbReference type="AlphaFoldDB" id="A0A4R5F4J5"/>
<dbReference type="InterPro" id="IPR011991">
    <property type="entry name" value="ArsR-like_HTH"/>
</dbReference>
<evidence type="ECO:0000259" key="4">
    <source>
        <dbReference type="SMART" id="SM00418"/>
    </source>
</evidence>
<dbReference type="PANTHER" id="PTHR33154">
    <property type="entry name" value="TRANSCRIPTIONAL REGULATOR, ARSR FAMILY"/>
    <property type="match status" value="1"/>
</dbReference>
<dbReference type="RefSeq" id="WP_132634288.1">
    <property type="nucleotide sequence ID" value="NZ_SMLD01000085.1"/>
</dbReference>
<comment type="caution">
    <text evidence="5">The sequence shown here is derived from an EMBL/GenBank/DDBJ whole genome shotgun (WGS) entry which is preliminary data.</text>
</comment>
<accession>A0A4R5F4J5</accession>
<dbReference type="Gene3D" id="1.10.10.10">
    <property type="entry name" value="Winged helix-like DNA-binding domain superfamily/Winged helix DNA-binding domain"/>
    <property type="match status" value="1"/>
</dbReference>
<evidence type="ECO:0000256" key="1">
    <source>
        <dbReference type="ARBA" id="ARBA00023015"/>
    </source>
</evidence>
<dbReference type="Pfam" id="PF12840">
    <property type="entry name" value="HTH_20"/>
    <property type="match status" value="1"/>
</dbReference>
<gene>
    <name evidence="5" type="ORF">E1295_27970</name>
</gene>
<dbReference type="SMART" id="SM00418">
    <property type="entry name" value="HTH_ARSR"/>
    <property type="match status" value="1"/>
</dbReference>
<evidence type="ECO:0000256" key="2">
    <source>
        <dbReference type="ARBA" id="ARBA00023125"/>
    </source>
</evidence>
<dbReference type="InterPro" id="IPR036390">
    <property type="entry name" value="WH_DNA-bd_sf"/>
</dbReference>
<dbReference type="InterPro" id="IPR051081">
    <property type="entry name" value="HTH_MetalResp_TranReg"/>
</dbReference>
<dbReference type="InterPro" id="IPR001845">
    <property type="entry name" value="HTH_ArsR_DNA-bd_dom"/>
</dbReference>
<dbReference type="PANTHER" id="PTHR33154:SF15">
    <property type="entry name" value="REGULATORY PROTEIN ARSR"/>
    <property type="match status" value="1"/>
</dbReference>
<keyword evidence="2" id="KW-0238">DNA-binding</keyword>
<evidence type="ECO:0000313" key="5">
    <source>
        <dbReference type="EMBL" id="TDE42404.1"/>
    </source>
</evidence>
<reference evidence="5 6" key="1">
    <citation type="submission" date="2019-03" db="EMBL/GenBank/DDBJ databases">
        <title>Draft genome sequences of novel Actinobacteria.</title>
        <authorList>
            <person name="Sahin N."/>
            <person name="Ay H."/>
            <person name="Saygin H."/>
        </authorList>
    </citation>
    <scope>NUCLEOTIDE SEQUENCE [LARGE SCALE GENOMIC DNA]</scope>
    <source>
        <strain evidence="5 6">6K102</strain>
    </source>
</reference>
<dbReference type="GO" id="GO:0003700">
    <property type="term" value="F:DNA-binding transcription factor activity"/>
    <property type="evidence" value="ECO:0007669"/>
    <property type="project" value="InterPro"/>
</dbReference>
<keyword evidence="1" id="KW-0805">Transcription regulation</keyword>
<name>A0A4R5F4J5_9ACTN</name>
<evidence type="ECO:0000313" key="6">
    <source>
        <dbReference type="Proteomes" id="UP000295136"/>
    </source>
</evidence>
<feature type="domain" description="HTH arsR-type" evidence="4">
    <location>
        <begin position="13"/>
        <end position="92"/>
    </location>
</feature>
<dbReference type="GO" id="GO:0003677">
    <property type="term" value="F:DNA binding"/>
    <property type="evidence" value="ECO:0007669"/>
    <property type="project" value="UniProtKB-KW"/>
</dbReference>
<organism evidence="5 6">
    <name type="scientific">Nonomuraea mesophila</name>
    <dbReference type="NCBI Taxonomy" id="2530382"/>
    <lineage>
        <taxon>Bacteria</taxon>
        <taxon>Bacillati</taxon>
        <taxon>Actinomycetota</taxon>
        <taxon>Actinomycetes</taxon>
        <taxon>Streptosporangiales</taxon>
        <taxon>Streptosporangiaceae</taxon>
        <taxon>Nonomuraea</taxon>
    </lineage>
</organism>
<proteinExistence type="predicted"/>
<dbReference type="InterPro" id="IPR036388">
    <property type="entry name" value="WH-like_DNA-bd_sf"/>
</dbReference>
<dbReference type="EMBL" id="SMLD01000085">
    <property type="protein sequence ID" value="TDE42404.1"/>
    <property type="molecule type" value="Genomic_DNA"/>
</dbReference>
<dbReference type="SUPFAM" id="SSF46785">
    <property type="entry name" value="Winged helix' DNA-binding domain"/>
    <property type="match status" value="1"/>
</dbReference>